<protein>
    <submittedName>
        <fullName evidence="2">Uncharacterized protein</fullName>
    </submittedName>
</protein>
<organism evidence="2 3">
    <name type="scientific">Scylla paramamosain</name>
    <name type="common">Mud crab</name>
    <dbReference type="NCBI Taxonomy" id="85552"/>
    <lineage>
        <taxon>Eukaryota</taxon>
        <taxon>Metazoa</taxon>
        <taxon>Ecdysozoa</taxon>
        <taxon>Arthropoda</taxon>
        <taxon>Crustacea</taxon>
        <taxon>Multicrustacea</taxon>
        <taxon>Malacostraca</taxon>
        <taxon>Eumalacostraca</taxon>
        <taxon>Eucarida</taxon>
        <taxon>Decapoda</taxon>
        <taxon>Pleocyemata</taxon>
        <taxon>Brachyura</taxon>
        <taxon>Eubrachyura</taxon>
        <taxon>Portunoidea</taxon>
        <taxon>Portunidae</taxon>
        <taxon>Portuninae</taxon>
        <taxon>Scylla</taxon>
    </lineage>
</organism>
<sequence>MGTSTLSEIIPETCNAIFHVLRGDNAIQKNKKQAKEKSVDNNSSSSSSGSQDVTLRGSLSGWRGLSTAGELSHHCPLTYMWRL</sequence>
<accession>A0AAW0TQT0</accession>
<evidence type="ECO:0000313" key="3">
    <source>
        <dbReference type="Proteomes" id="UP001487740"/>
    </source>
</evidence>
<name>A0AAW0TQT0_SCYPA</name>
<feature type="region of interest" description="Disordered" evidence="1">
    <location>
        <begin position="29"/>
        <end position="55"/>
    </location>
</feature>
<proteinExistence type="predicted"/>
<comment type="caution">
    <text evidence="2">The sequence shown here is derived from an EMBL/GenBank/DDBJ whole genome shotgun (WGS) entry which is preliminary data.</text>
</comment>
<gene>
    <name evidence="2" type="ORF">O3P69_020761</name>
</gene>
<dbReference type="Proteomes" id="UP001487740">
    <property type="component" value="Unassembled WGS sequence"/>
</dbReference>
<keyword evidence="3" id="KW-1185">Reference proteome</keyword>
<dbReference type="AlphaFoldDB" id="A0AAW0TQT0"/>
<dbReference type="EMBL" id="JARAKH010000028">
    <property type="protein sequence ID" value="KAK8389001.1"/>
    <property type="molecule type" value="Genomic_DNA"/>
</dbReference>
<evidence type="ECO:0000313" key="2">
    <source>
        <dbReference type="EMBL" id="KAK8389001.1"/>
    </source>
</evidence>
<reference evidence="2 3" key="1">
    <citation type="submission" date="2023-03" db="EMBL/GenBank/DDBJ databases">
        <title>High-quality genome of Scylla paramamosain provides insights in environmental adaptation.</title>
        <authorList>
            <person name="Zhang L."/>
        </authorList>
    </citation>
    <scope>NUCLEOTIDE SEQUENCE [LARGE SCALE GENOMIC DNA]</scope>
    <source>
        <strain evidence="2">LZ_2023a</strain>
        <tissue evidence="2">Muscle</tissue>
    </source>
</reference>
<evidence type="ECO:0000256" key="1">
    <source>
        <dbReference type="SAM" id="MobiDB-lite"/>
    </source>
</evidence>